<feature type="domain" description="Sulfatase N-terminal" evidence="7">
    <location>
        <begin position="219"/>
        <end position="488"/>
    </location>
</feature>
<evidence type="ECO:0000313" key="9">
    <source>
        <dbReference type="Proteomes" id="UP000077857"/>
    </source>
</evidence>
<protein>
    <recommendedName>
        <fullName evidence="7">Sulfatase N-terminal domain-containing protein</fullName>
    </recommendedName>
</protein>
<feature type="transmembrane region" description="Helical" evidence="6">
    <location>
        <begin position="37"/>
        <end position="57"/>
    </location>
</feature>
<organism evidence="8 9">
    <name type="scientific">Methylomonas koyamae</name>
    <dbReference type="NCBI Taxonomy" id="702114"/>
    <lineage>
        <taxon>Bacteria</taxon>
        <taxon>Pseudomonadati</taxon>
        <taxon>Pseudomonadota</taxon>
        <taxon>Gammaproteobacteria</taxon>
        <taxon>Methylococcales</taxon>
        <taxon>Methylococcaceae</taxon>
        <taxon>Methylomonas</taxon>
    </lineage>
</organism>
<evidence type="ECO:0000256" key="1">
    <source>
        <dbReference type="ARBA" id="ARBA00004651"/>
    </source>
</evidence>
<proteinExistence type="predicted"/>
<accession>A0A177NTA7</accession>
<dbReference type="InterPro" id="IPR017850">
    <property type="entry name" value="Alkaline_phosphatase_core_sf"/>
</dbReference>
<evidence type="ECO:0000256" key="2">
    <source>
        <dbReference type="ARBA" id="ARBA00022475"/>
    </source>
</evidence>
<dbReference type="EMBL" id="LUUJ01000011">
    <property type="protein sequence ID" value="OAI20774.1"/>
    <property type="molecule type" value="Genomic_DNA"/>
</dbReference>
<name>A0A177NTA7_9GAMM</name>
<dbReference type="Proteomes" id="UP000077857">
    <property type="component" value="Unassembled WGS sequence"/>
</dbReference>
<dbReference type="AlphaFoldDB" id="A0A177NTA7"/>
<evidence type="ECO:0000256" key="4">
    <source>
        <dbReference type="ARBA" id="ARBA00022989"/>
    </source>
</evidence>
<dbReference type="GO" id="GO:0005886">
    <property type="term" value="C:plasma membrane"/>
    <property type="evidence" value="ECO:0007669"/>
    <property type="project" value="UniProtKB-SubCell"/>
</dbReference>
<dbReference type="PANTHER" id="PTHR47371">
    <property type="entry name" value="LIPOTEICHOIC ACID SYNTHASE"/>
    <property type="match status" value="1"/>
</dbReference>
<evidence type="ECO:0000256" key="5">
    <source>
        <dbReference type="ARBA" id="ARBA00023136"/>
    </source>
</evidence>
<keyword evidence="5 6" id="KW-0472">Membrane</keyword>
<evidence type="ECO:0000256" key="6">
    <source>
        <dbReference type="SAM" id="Phobius"/>
    </source>
</evidence>
<feature type="transmembrane region" description="Helical" evidence="6">
    <location>
        <begin position="69"/>
        <end position="89"/>
    </location>
</feature>
<comment type="caution">
    <text evidence="8">The sequence shown here is derived from an EMBL/GenBank/DDBJ whole genome shotgun (WGS) entry which is preliminary data.</text>
</comment>
<evidence type="ECO:0000256" key="3">
    <source>
        <dbReference type="ARBA" id="ARBA00022692"/>
    </source>
</evidence>
<keyword evidence="2" id="KW-1003">Cell membrane</keyword>
<reference evidence="8 9" key="1">
    <citation type="submission" date="2016-03" db="EMBL/GenBank/DDBJ databases">
        <authorList>
            <person name="Ploux O."/>
        </authorList>
    </citation>
    <scope>NUCLEOTIDE SEQUENCE [LARGE SCALE GENOMIC DNA]</scope>
    <source>
        <strain evidence="8 9">R-45378</strain>
    </source>
</reference>
<gene>
    <name evidence="8" type="ORF">A1507_04805</name>
</gene>
<dbReference type="SUPFAM" id="SSF53649">
    <property type="entry name" value="Alkaline phosphatase-like"/>
    <property type="match status" value="1"/>
</dbReference>
<sequence>MAKRLGVFAFLLAPLLLKGLFVDRFIYEYTGTPWLGWARVLANDAVVYAALLVLLYLSCWPGMRRPISALLRLSALALFTVYWIDYLVIANFDTHLALGDAIKYAGYSHKYLQQIYGLPDWALWAISLPVLAAITALVSVPYRLPAERSRILPLFAIAGLPLISGFTDNDVYAHAWIYKNVFDYNLTIRSEASAYSPAFIRDFRHEEAQTCLAEPAQRKNIVILMVESLSAYQSRYFSGIRDWTPELDAIAANHLAFRNFYANGFITEDGEIALLTGLPPIYSPSSYSDGGSASFAGFYGVEQALPKRLKAHGYRSEFLTSADLEFGNTGTWAKSIGFDYVEGHDHPDYAHWDRYHFRAAPDEALYLRALDRIAKAASQPLLLFIKTVSTHHPYVDPETKQKSEEAAFRYADKQLGRFVRQLKDRDFFRNGLLLIVGDHHSMTPLKKEEAAHFGHYKASAKVPLLVVSGNGHADEDRQFQQTDVFNTLQGMVEGRQCRSDWQGVLWGEHAAPPRFIAHRRGDNRDKVSVFSEDGDYLIKLDGDDTRLGSDGVDPGLSRLLVGKINALRLARLNWLAKSAETSN</sequence>
<dbReference type="InterPro" id="IPR050448">
    <property type="entry name" value="OpgB/LTA_synthase_biosynth"/>
</dbReference>
<comment type="subcellular location">
    <subcellularLocation>
        <location evidence="1">Cell membrane</location>
        <topology evidence="1">Multi-pass membrane protein</topology>
    </subcellularLocation>
</comment>
<dbReference type="Pfam" id="PF00884">
    <property type="entry name" value="Sulfatase"/>
    <property type="match status" value="1"/>
</dbReference>
<evidence type="ECO:0000313" key="8">
    <source>
        <dbReference type="EMBL" id="OAI20774.1"/>
    </source>
</evidence>
<dbReference type="CDD" id="cd16015">
    <property type="entry name" value="LTA_synthase"/>
    <property type="match status" value="1"/>
</dbReference>
<evidence type="ECO:0000259" key="7">
    <source>
        <dbReference type="Pfam" id="PF00884"/>
    </source>
</evidence>
<dbReference type="RefSeq" id="WP_064039052.1">
    <property type="nucleotide sequence ID" value="NZ_LUUJ01000011.1"/>
</dbReference>
<keyword evidence="4 6" id="KW-1133">Transmembrane helix</keyword>
<dbReference type="PANTHER" id="PTHR47371:SF3">
    <property type="entry name" value="PHOSPHOGLYCEROL TRANSFERASE I"/>
    <property type="match status" value="1"/>
</dbReference>
<dbReference type="Gene3D" id="3.40.720.10">
    <property type="entry name" value="Alkaline Phosphatase, subunit A"/>
    <property type="match status" value="1"/>
</dbReference>
<dbReference type="OrthoDB" id="9760224at2"/>
<dbReference type="InterPro" id="IPR000917">
    <property type="entry name" value="Sulfatase_N"/>
</dbReference>
<feature type="transmembrane region" description="Helical" evidence="6">
    <location>
        <begin position="121"/>
        <end position="142"/>
    </location>
</feature>
<keyword evidence="3 6" id="KW-0812">Transmembrane</keyword>